<proteinExistence type="predicted"/>
<keyword evidence="2" id="KW-1185">Reference proteome</keyword>
<evidence type="ECO:0000313" key="2">
    <source>
        <dbReference type="Proteomes" id="UP000005226"/>
    </source>
</evidence>
<dbReference type="GeneTree" id="ENSGT01150000290574"/>
<dbReference type="Ensembl" id="ENSTRUT00000059571.1">
    <property type="protein sequence ID" value="ENSTRUP00000062880.1"/>
    <property type="gene ID" value="ENSTRUG00000029706.1"/>
</dbReference>
<name>A0A674MPJ2_TAKRU</name>
<reference evidence="1" key="3">
    <citation type="submission" date="2025-09" db="UniProtKB">
        <authorList>
            <consortium name="Ensembl"/>
        </authorList>
    </citation>
    <scope>IDENTIFICATION</scope>
</reference>
<reference evidence="1 2" key="1">
    <citation type="journal article" date="2011" name="Genome Biol. Evol.">
        <title>Integration of the genetic map and genome assembly of fugu facilitates insights into distinct features of genome evolution in teleosts and mammals.</title>
        <authorList>
            <person name="Kai W."/>
            <person name="Kikuchi K."/>
            <person name="Tohari S."/>
            <person name="Chew A.K."/>
            <person name="Tay A."/>
            <person name="Fujiwara A."/>
            <person name="Hosoya S."/>
            <person name="Suetake H."/>
            <person name="Naruse K."/>
            <person name="Brenner S."/>
            <person name="Suzuki Y."/>
            <person name="Venkatesh B."/>
        </authorList>
    </citation>
    <scope>NUCLEOTIDE SEQUENCE [LARGE SCALE GENOMIC DNA]</scope>
</reference>
<reference evidence="1" key="2">
    <citation type="submission" date="2025-08" db="UniProtKB">
        <authorList>
            <consortium name="Ensembl"/>
        </authorList>
    </citation>
    <scope>IDENTIFICATION</scope>
</reference>
<dbReference type="Proteomes" id="UP000005226">
    <property type="component" value="Chromosome 7"/>
</dbReference>
<dbReference type="AlphaFoldDB" id="A0A674MPJ2"/>
<sequence length="161" mass="18027">MLRSETHIDFPWHSLLDGYFITEDLHSDRLGNSHSSVAKSLISLGDCECCQGVWVDITCFCQYILTGTLEIKASSIKGNVMRVTRRYTFVVLYGVAAINSIQKLTGLPFETFGLLARHVTRLATDTFLFTLRVRIDYVSFPVVTALIRASAVFYRHAGISA</sequence>
<dbReference type="InParanoid" id="A0A674MPJ2"/>
<evidence type="ECO:0000313" key="1">
    <source>
        <dbReference type="Ensembl" id="ENSTRUP00000062880.1"/>
    </source>
</evidence>
<protein>
    <submittedName>
        <fullName evidence="1">Uncharacterized protein</fullName>
    </submittedName>
</protein>
<organism evidence="1 2">
    <name type="scientific">Takifugu rubripes</name>
    <name type="common">Japanese pufferfish</name>
    <name type="synonym">Fugu rubripes</name>
    <dbReference type="NCBI Taxonomy" id="31033"/>
    <lineage>
        <taxon>Eukaryota</taxon>
        <taxon>Metazoa</taxon>
        <taxon>Chordata</taxon>
        <taxon>Craniata</taxon>
        <taxon>Vertebrata</taxon>
        <taxon>Euteleostomi</taxon>
        <taxon>Actinopterygii</taxon>
        <taxon>Neopterygii</taxon>
        <taxon>Teleostei</taxon>
        <taxon>Neoteleostei</taxon>
        <taxon>Acanthomorphata</taxon>
        <taxon>Eupercaria</taxon>
        <taxon>Tetraodontiformes</taxon>
        <taxon>Tetradontoidea</taxon>
        <taxon>Tetraodontidae</taxon>
        <taxon>Takifugu</taxon>
    </lineage>
</organism>
<accession>A0A674MPJ2</accession>